<gene>
    <name evidence="1" type="ORF">SK803_29815</name>
</gene>
<dbReference type="Proteomes" id="UP001285521">
    <property type="component" value="Unassembled WGS sequence"/>
</dbReference>
<protein>
    <submittedName>
        <fullName evidence="1">Uncharacterized protein</fullName>
    </submittedName>
</protein>
<dbReference type="SUPFAM" id="SSF53474">
    <property type="entry name" value="alpha/beta-Hydrolases"/>
    <property type="match status" value="1"/>
</dbReference>
<dbReference type="InterPro" id="IPR029058">
    <property type="entry name" value="AB_hydrolase_fold"/>
</dbReference>
<sequence length="71" mass="7716">MRISSASRLCAANKLLIGGTRSPRYLTDGLYRLADLLPRAEKILVEESHHFSPSASPHLVVPALKAFFPAG</sequence>
<evidence type="ECO:0000313" key="1">
    <source>
        <dbReference type="EMBL" id="MDX8034435.1"/>
    </source>
</evidence>
<name>A0ABU4T8K3_9PSEU</name>
<evidence type="ECO:0000313" key="2">
    <source>
        <dbReference type="Proteomes" id="UP001285521"/>
    </source>
</evidence>
<dbReference type="EMBL" id="JAXAVW010000027">
    <property type="protein sequence ID" value="MDX8034435.1"/>
    <property type="molecule type" value="Genomic_DNA"/>
</dbReference>
<proteinExistence type="predicted"/>
<organism evidence="1 2">
    <name type="scientific">Lentzea miocenica</name>
    <dbReference type="NCBI Taxonomy" id="3095431"/>
    <lineage>
        <taxon>Bacteria</taxon>
        <taxon>Bacillati</taxon>
        <taxon>Actinomycetota</taxon>
        <taxon>Actinomycetes</taxon>
        <taxon>Pseudonocardiales</taxon>
        <taxon>Pseudonocardiaceae</taxon>
        <taxon>Lentzea</taxon>
    </lineage>
</organism>
<dbReference type="Gene3D" id="3.40.50.1820">
    <property type="entry name" value="alpha/beta hydrolase"/>
    <property type="match status" value="1"/>
</dbReference>
<comment type="caution">
    <text evidence="1">The sequence shown here is derived from an EMBL/GenBank/DDBJ whole genome shotgun (WGS) entry which is preliminary data.</text>
</comment>
<reference evidence="1 2" key="2">
    <citation type="submission" date="2023-11" db="EMBL/GenBank/DDBJ databases">
        <authorList>
            <person name="Lara A.C."/>
            <person name="Chronakova A."/>
        </authorList>
    </citation>
    <scope>NUCLEOTIDE SEQUENCE [LARGE SCALE GENOMIC DNA]</scope>
    <source>
        <strain evidence="1 2">BCCO 10_0856</strain>
    </source>
</reference>
<reference evidence="1 2" key="1">
    <citation type="submission" date="2023-11" db="EMBL/GenBank/DDBJ databases">
        <title>Lentzea sokolovensis, sp. nov., Lentzea kristufkii, sp. nov., and Lentzea miocenensis, sp. nov., rare actinobacteria from Sokolov Coal Basin, Miocene lacustrine sediment, Czech Republic.</title>
        <authorList>
            <person name="Lara A."/>
            <person name="Kotroba L."/>
            <person name="Nouioui I."/>
            <person name="Neumann-Schaal M."/>
            <person name="Mast Y."/>
            <person name="Chronakova A."/>
        </authorList>
    </citation>
    <scope>NUCLEOTIDE SEQUENCE [LARGE SCALE GENOMIC DNA]</scope>
    <source>
        <strain evidence="1 2">BCCO 10_0856</strain>
    </source>
</reference>
<dbReference type="RefSeq" id="WP_319969458.1">
    <property type="nucleotide sequence ID" value="NZ_JAXAVW010000027.1"/>
</dbReference>
<accession>A0ABU4T8K3</accession>
<keyword evidence="2" id="KW-1185">Reference proteome</keyword>